<dbReference type="InterPro" id="IPR051683">
    <property type="entry name" value="Enoyl-CoA_Hydratase/Isomerase"/>
</dbReference>
<dbReference type="InterPro" id="IPR029045">
    <property type="entry name" value="ClpP/crotonase-like_dom_sf"/>
</dbReference>
<dbReference type="Proteomes" id="UP000091926">
    <property type="component" value="Chromosome"/>
</dbReference>
<comment type="similarity">
    <text evidence="1">Belongs to the enoyl-CoA hydratase/isomerase family.</text>
</comment>
<dbReference type="AlphaFoldDB" id="A0A193GE57"/>
<protein>
    <submittedName>
        <fullName evidence="2">Enoyl-CoA hydratase</fullName>
    </submittedName>
</protein>
<evidence type="ECO:0000256" key="1">
    <source>
        <dbReference type="ARBA" id="ARBA00005254"/>
    </source>
</evidence>
<dbReference type="OrthoDB" id="8640486at2"/>
<dbReference type="SUPFAM" id="SSF52096">
    <property type="entry name" value="ClpP/crotonase"/>
    <property type="match status" value="1"/>
</dbReference>
<sequence>MSELVRVRQQDGVCHITLDRPHKMNALSADMVEALLAALQQAHRDDAQAIVLEGEGRNFSAGFDFSDLEAQSEGDLLLRFVRIETLLQALRDSPCLTIGLAHGRNFGAGVDLFAACRVRYAESDASFRMPGLKFGLVLGTRHFASLVGVQAARALLETAATFDAAHAQEIGFVHAVCARAEWPARCEQAALRARQLPSASRALLYDALAGHTADEDLARLVRSAAAPGLKQRIAAYMQAPQG</sequence>
<dbReference type="PANTHER" id="PTHR42964:SF1">
    <property type="entry name" value="POLYKETIDE BIOSYNTHESIS ENOYL-COA HYDRATASE PKSH-RELATED"/>
    <property type="match status" value="1"/>
</dbReference>
<dbReference type="Pfam" id="PF00378">
    <property type="entry name" value="ECH_1"/>
    <property type="match status" value="1"/>
</dbReference>
<name>A0A193GE57_9BORD</name>
<accession>A0A193GE57</accession>
<dbReference type="EMBL" id="CP016172">
    <property type="protein sequence ID" value="ANN78095.1"/>
    <property type="molecule type" value="Genomic_DNA"/>
</dbReference>
<gene>
    <name evidence="2" type="ORF">BAU07_14225</name>
</gene>
<dbReference type="InterPro" id="IPR001753">
    <property type="entry name" value="Enoyl-CoA_hydra/iso"/>
</dbReference>
<evidence type="ECO:0000313" key="2">
    <source>
        <dbReference type="EMBL" id="ANN78095.1"/>
    </source>
</evidence>
<organism evidence="2 3">
    <name type="scientific">Bordetella flabilis</name>
    <dbReference type="NCBI Taxonomy" id="463014"/>
    <lineage>
        <taxon>Bacteria</taxon>
        <taxon>Pseudomonadati</taxon>
        <taxon>Pseudomonadota</taxon>
        <taxon>Betaproteobacteria</taxon>
        <taxon>Burkholderiales</taxon>
        <taxon>Alcaligenaceae</taxon>
        <taxon>Bordetella</taxon>
    </lineage>
</organism>
<proteinExistence type="inferred from homology"/>
<dbReference type="STRING" id="463014.BAU07_14225"/>
<dbReference type="KEGG" id="bfz:BAU07_14225"/>
<keyword evidence="3" id="KW-1185">Reference proteome</keyword>
<reference evidence="2 3" key="1">
    <citation type="submission" date="2016-06" db="EMBL/GenBank/DDBJ databases">
        <title>Complete genome sequences of Bordetella bronchialis and Bordetella flabilis.</title>
        <authorList>
            <person name="LiPuma J.J."/>
            <person name="Spilker T."/>
        </authorList>
    </citation>
    <scope>NUCLEOTIDE SEQUENCE [LARGE SCALE GENOMIC DNA]</scope>
    <source>
        <strain evidence="2 3">AU10664</strain>
    </source>
</reference>
<dbReference type="PANTHER" id="PTHR42964">
    <property type="entry name" value="ENOYL-COA HYDRATASE"/>
    <property type="match status" value="1"/>
</dbReference>
<evidence type="ECO:0000313" key="3">
    <source>
        <dbReference type="Proteomes" id="UP000091926"/>
    </source>
</evidence>
<dbReference type="RefSeq" id="WP_066658891.1">
    <property type="nucleotide sequence ID" value="NZ_CBCSCL010000041.1"/>
</dbReference>
<dbReference type="Gene3D" id="3.90.226.10">
    <property type="entry name" value="2-enoyl-CoA Hydratase, Chain A, domain 1"/>
    <property type="match status" value="1"/>
</dbReference>
<dbReference type="GO" id="GO:0003824">
    <property type="term" value="F:catalytic activity"/>
    <property type="evidence" value="ECO:0007669"/>
    <property type="project" value="UniProtKB-ARBA"/>
</dbReference>
<dbReference type="CDD" id="cd06558">
    <property type="entry name" value="crotonase-like"/>
    <property type="match status" value="1"/>
</dbReference>